<proteinExistence type="predicted"/>
<dbReference type="InterPro" id="IPR019320">
    <property type="entry name" value="BORCS8"/>
</dbReference>
<feature type="compositionally biased region" description="Polar residues" evidence="1">
    <location>
        <begin position="1"/>
        <end position="10"/>
    </location>
</feature>
<organism evidence="2 3">
    <name type="scientific">Tieghemiomyces parasiticus</name>
    <dbReference type="NCBI Taxonomy" id="78921"/>
    <lineage>
        <taxon>Eukaryota</taxon>
        <taxon>Fungi</taxon>
        <taxon>Fungi incertae sedis</taxon>
        <taxon>Zoopagomycota</taxon>
        <taxon>Kickxellomycotina</taxon>
        <taxon>Dimargaritomycetes</taxon>
        <taxon>Dimargaritales</taxon>
        <taxon>Dimargaritaceae</taxon>
        <taxon>Tieghemiomyces</taxon>
    </lineage>
</organism>
<accession>A0A9W8DQD1</accession>
<sequence length="305" mass="32264">MARSRPSLTLSAAALQEPAVTGTPARSPPPSHYPRSPLGLPPAHVGRPLPLFQSPDDRLGGIGIGSRGRRLTGRRRTTTTRPRPVSVAGSLGPLPSGAYMPSSSSICRRAQTTNLPTSPGSPPPDTLGHPTAPFSTSLAALNQSLTNLSLPRNAGALLSPTVWTSTLDTIIAPSRRSSLFSGILPHGGGGSGQAASGRPGEEVADAGIQRKSRKVIHVLPRLLATVPQEYTLALGYVHRLTKRRVPKIVDDKHAMQATTAKVVTATDNLQDSLGTVRSVQSLDQFQTVSQLLYRSLQTLDMLKSR</sequence>
<name>A0A9W8DQD1_9FUNG</name>
<dbReference type="Pfam" id="PF10167">
    <property type="entry name" value="BORCS8"/>
    <property type="match status" value="1"/>
</dbReference>
<evidence type="ECO:0000313" key="2">
    <source>
        <dbReference type="EMBL" id="KAJ1913913.1"/>
    </source>
</evidence>
<reference evidence="2" key="1">
    <citation type="submission" date="2022-07" db="EMBL/GenBank/DDBJ databases">
        <title>Phylogenomic reconstructions and comparative analyses of Kickxellomycotina fungi.</title>
        <authorList>
            <person name="Reynolds N.K."/>
            <person name="Stajich J.E."/>
            <person name="Barry K."/>
            <person name="Grigoriev I.V."/>
            <person name="Crous P."/>
            <person name="Smith M.E."/>
        </authorList>
    </citation>
    <scope>NUCLEOTIDE SEQUENCE</scope>
    <source>
        <strain evidence="2">RSA 861</strain>
    </source>
</reference>
<feature type="compositionally biased region" description="Polar residues" evidence="1">
    <location>
        <begin position="101"/>
        <end position="118"/>
    </location>
</feature>
<keyword evidence="3" id="KW-1185">Reference proteome</keyword>
<feature type="compositionally biased region" description="Basic residues" evidence="1">
    <location>
        <begin position="67"/>
        <end position="78"/>
    </location>
</feature>
<dbReference type="EMBL" id="JANBPT010000717">
    <property type="protein sequence ID" value="KAJ1913913.1"/>
    <property type="molecule type" value="Genomic_DNA"/>
</dbReference>
<evidence type="ECO:0000256" key="1">
    <source>
        <dbReference type="SAM" id="MobiDB-lite"/>
    </source>
</evidence>
<dbReference type="Proteomes" id="UP001150569">
    <property type="component" value="Unassembled WGS sequence"/>
</dbReference>
<protein>
    <submittedName>
        <fullName evidence="2">Uncharacterized protein</fullName>
    </submittedName>
</protein>
<dbReference type="AlphaFoldDB" id="A0A9W8DQD1"/>
<gene>
    <name evidence="2" type="ORF">IWQ60_009022</name>
</gene>
<feature type="region of interest" description="Disordered" evidence="1">
    <location>
        <begin position="1"/>
        <end position="134"/>
    </location>
</feature>
<evidence type="ECO:0000313" key="3">
    <source>
        <dbReference type="Proteomes" id="UP001150569"/>
    </source>
</evidence>
<dbReference type="OrthoDB" id="5597520at2759"/>
<comment type="caution">
    <text evidence="2">The sequence shown here is derived from an EMBL/GenBank/DDBJ whole genome shotgun (WGS) entry which is preliminary data.</text>
</comment>